<dbReference type="InterPro" id="IPR040072">
    <property type="entry name" value="Methyltransferase_A"/>
</dbReference>
<feature type="domain" description="Radical SAM core" evidence="11">
    <location>
        <begin position="149"/>
        <end position="388"/>
    </location>
</feature>
<dbReference type="InterPro" id="IPR058240">
    <property type="entry name" value="rSAM_sf"/>
</dbReference>
<dbReference type="InterPro" id="IPR013785">
    <property type="entry name" value="Aldolase_TIM"/>
</dbReference>
<dbReference type="SUPFAM" id="SSF102114">
    <property type="entry name" value="Radical SAM enzymes"/>
    <property type="match status" value="1"/>
</dbReference>
<dbReference type="SFLD" id="SFLDG01062">
    <property type="entry name" value="methyltransferase_(Class_A)"/>
    <property type="match status" value="1"/>
</dbReference>
<gene>
    <name evidence="12" type="ORF">UY82_C0024G0022</name>
</gene>
<evidence type="ECO:0000256" key="8">
    <source>
        <dbReference type="ARBA" id="ARBA00022723"/>
    </source>
</evidence>
<keyword evidence="5" id="KW-0489">Methyltransferase</keyword>
<evidence type="ECO:0000256" key="4">
    <source>
        <dbReference type="ARBA" id="ARBA00022490"/>
    </source>
</evidence>
<evidence type="ECO:0000256" key="3">
    <source>
        <dbReference type="ARBA" id="ARBA00022485"/>
    </source>
</evidence>
<evidence type="ECO:0000313" key="13">
    <source>
        <dbReference type="Proteomes" id="UP000033865"/>
    </source>
</evidence>
<accession>A0A0G1XZ61</accession>
<dbReference type="Pfam" id="PF04055">
    <property type="entry name" value="Radical_SAM"/>
    <property type="match status" value="1"/>
</dbReference>
<protein>
    <submittedName>
        <fullName evidence="12">YloN</fullName>
    </submittedName>
</protein>
<evidence type="ECO:0000256" key="9">
    <source>
        <dbReference type="ARBA" id="ARBA00023004"/>
    </source>
</evidence>
<dbReference type="InterPro" id="IPR004383">
    <property type="entry name" value="rRNA_lsu_MTrfase_RlmN/Cfr"/>
</dbReference>
<keyword evidence="9" id="KW-0408">Iron</keyword>
<evidence type="ECO:0000256" key="10">
    <source>
        <dbReference type="ARBA" id="ARBA00023014"/>
    </source>
</evidence>
<keyword evidence="10" id="KW-0411">Iron-sulfur</keyword>
<dbReference type="GO" id="GO:0005737">
    <property type="term" value="C:cytoplasm"/>
    <property type="evidence" value="ECO:0007669"/>
    <property type="project" value="UniProtKB-SubCell"/>
</dbReference>
<dbReference type="GO" id="GO:0008173">
    <property type="term" value="F:RNA methyltransferase activity"/>
    <property type="evidence" value="ECO:0007669"/>
    <property type="project" value="InterPro"/>
</dbReference>
<evidence type="ECO:0000259" key="11">
    <source>
        <dbReference type="PROSITE" id="PS51918"/>
    </source>
</evidence>
<dbReference type="AlphaFoldDB" id="A0A0G1XZ61"/>
<reference evidence="12 13" key="1">
    <citation type="journal article" date="2015" name="Nature">
        <title>rRNA introns, odd ribosomes, and small enigmatic genomes across a large radiation of phyla.</title>
        <authorList>
            <person name="Brown C.T."/>
            <person name="Hug L.A."/>
            <person name="Thomas B.C."/>
            <person name="Sharon I."/>
            <person name="Castelle C.J."/>
            <person name="Singh A."/>
            <person name="Wilkins M.J."/>
            <person name="Williams K.H."/>
            <person name="Banfield J.F."/>
        </authorList>
    </citation>
    <scope>NUCLEOTIDE SEQUENCE [LARGE SCALE GENOMIC DNA]</scope>
</reference>
<dbReference type="GO" id="GO:0046872">
    <property type="term" value="F:metal ion binding"/>
    <property type="evidence" value="ECO:0007669"/>
    <property type="project" value="UniProtKB-KW"/>
</dbReference>
<organism evidence="12 13">
    <name type="scientific">Candidatus Uhrbacteria bacterium GW2011_GWC2_53_7</name>
    <dbReference type="NCBI Taxonomy" id="1618986"/>
    <lineage>
        <taxon>Bacteria</taxon>
        <taxon>Candidatus Uhriibacteriota</taxon>
    </lineage>
</organism>
<dbReference type="SFLD" id="SFLDS00029">
    <property type="entry name" value="Radical_SAM"/>
    <property type="match status" value="1"/>
</dbReference>
<keyword evidence="6" id="KW-0808">Transferase</keyword>
<dbReference type="PATRIC" id="fig|1618986.3.peg.301"/>
<keyword evidence="4" id="KW-0963">Cytoplasm</keyword>
<dbReference type="GO" id="GO:0030488">
    <property type="term" value="P:tRNA methylation"/>
    <property type="evidence" value="ECO:0007669"/>
    <property type="project" value="TreeGrafter"/>
</dbReference>
<evidence type="ECO:0000256" key="2">
    <source>
        <dbReference type="ARBA" id="ARBA00004496"/>
    </source>
</evidence>
<evidence type="ECO:0000313" key="12">
    <source>
        <dbReference type="EMBL" id="KKW36473.1"/>
    </source>
</evidence>
<dbReference type="GO" id="GO:0051539">
    <property type="term" value="F:4 iron, 4 sulfur cluster binding"/>
    <property type="evidence" value="ECO:0007669"/>
    <property type="project" value="UniProtKB-KW"/>
</dbReference>
<dbReference type="PROSITE" id="PS51918">
    <property type="entry name" value="RADICAL_SAM"/>
    <property type="match status" value="1"/>
</dbReference>
<sequence>MRLYEGYKDKRGLLLSTRFKDTLNLFSHVCIVSSLFTLDTKRGSRVEVMLSSRVTMTYVPRQDRIRELFPNEPAFRLRQIEEALFHPSVRGWNDITSLSLSMREALTASVPFQSLAVVKIFESKKQDTFKAIVNVEGDKEVETVLMKNPRGAWTICVSSQVGCAMACGFCATGKMGLIRQLHSDEIVDQYRLWQHFLLDHPKLPPRISNVVFMGMGEPLANYENVKATLNTILAQSDLGKTRITVSTVGVLPRLEQLLNDPDWPHVRMAVSLHSADPKTRKEIVPTSYDDFLPKLEDWAKRYLARFGNRRHHLTFEYVMLSGVNDTPHHAKLLAEFVKRIGNVRVNLIPYNFTGCEFTCSTKKNLDMFEEALEKSGVTVTRRRTMGEDIEAACGQLVRKEEANT</sequence>
<comment type="cofactor">
    <cofactor evidence="1">
        <name>[4Fe-4S] cluster</name>
        <dbReference type="ChEBI" id="CHEBI:49883"/>
    </cofactor>
</comment>
<dbReference type="EMBL" id="LCRN01000024">
    <property type="protein sequence ID" value="KKW36473.1"/>
    <property type="molecule type" value="Genomic_DNA"/>
</dbReference>
<comment type="caution">
    <text evidence="12">The sequence shown here is derived from an EMBL/GenBank/DDBJ whole genome shotgun (WGS) entry which is preliminary data.</text>
</comment>
<dbReference type="Proteomes" id="UP000033865">
    <property type="component" value="Unassembled WGS sequence"/>
</dbReference>
<comment type="subcellular location">
    <subcellularLocation>
        <location evidence="2">Cytoplasm</location>
    </subcellularLocation>
</comment>
<dbReference type="PANTHER" id="PTHR30544">
    <property type="entry name" value="23S RRNA METHYLTRANSFERASE"/>
    <property type="match status" value="1"/>
</dbReference>
<evidence type="ECO:0000256" key="5">
    <source>
        <dbReference type="ARBA" id="ARBA00022603"/>
    </source>
</evidence>
<evidence type="ECO:0000256" key="1">
    <source>
        <dbReference type="ARBA" id="ARBA00001966"/>
    </source>
</evidence>
<name>A0A0G1XZ61_9BACT</name>
<dbReference type="PANTHER" id="PTHR30544:SF5">
    <property type="entry name" value="RADICAL SAM CORE DOMAIN-CONTAINING PROTEIN"/>
    <property type="match status" value="1"/>
</dbReference>
<dbReference type="SFLD" id="SFLDF00275">
    <property type="entry name" value="adenosine_C2_methyltransferase"/>
    <property type="match status" value="1"/>
</dbReference>
<evidence type="ECO:0000256" key="6">
    <source>
        <dbReference type="ARBA" id="ARBA00022679"/>
    </source>
</evidence>
<dbReference type="CDD" id="cd01335">
    <property type="entry name" value="Radical_SAM"/>
    <property type="match status" value="1"/>
</dbReference>
<dbReference type="Gene3D" id="3.20.20.70">
    <property type="entry name" value="Aldolase class I"/>
    <property type="match status" value="1"/>
</dbReference>
<keyword evidence="3" id="KW-0004">4Fe-4S</keyword>
<dbReference type="GO" id="GO:0070475">
    <property type="term" value="P:rRNA base methylation"/>
    <property type="evidence" value="ECO:0007669"/>
    <property type="project" value="TreeGrafter"/>
</dbReference>
<dbReference type="PIRSF" id="PIRSF006004">
    <property type="entry name" value="CHP00048"/>
    <property type="match status" value="1"/>
</dbReference>
<keyword evidence="8" id="KW-0479">Metal-binding</keyword>
<keyword evidence="7" id="KW-0949">S-adenosyl-L-methionine</keyword>
<evidence type="ECO:0000256" key="7">
    <source>
        <dbReference type="ARBA" id="ARBA00022691"/>
    </source>
</evidence>
<dbReference type="InterPro" id="IPR007197">
    <property type="entry name" value="rSAM"/>
</dbReference>
<proteinExistence type="predicted"/>